<dbReference type="InterPro" id="IPR011029">
    <property type="entry name" value="DEATH-like_dom_sf"/>
</dbReference>
<feature type="domain" description="CARD" evidence="1">
    <location>
        <begin position="9"/>
        <end position="85"/>
    </location>
</feature>
<dbReference type="PANTHER" id="PTHR34920:SF1">
    <property type="entry name" value="B-CELL LYMPHOMA_LEUKEMIA 10"/>
    <property type="match status" value="1"/>
</dbReference>
<reference evidence="2 3" key="1">
    <citation type="submission" date="2024-11" db="EMBL/GenBank/DDBJ databases">
        <title>Chromosome-level genome assembly of the freshwater bivalve Anodonta woodiana.</title>
        <authorList>
            <person name="Chen X."/>
        </authorList>
    </citation>
    <scope>NUCLEOTIDE SEQUENCE [LARGE SCALE GENOMIC DNA]</scope>
    <source>
        <strain evidence="2">MN2024</strain>
        <tissue evidence="2">Gills</tissue>
    </source>
</reference>
<keyword evidence="3" id="KW-1185">Reference proteome</keyword>
<dbReference type="PROSITE" id="PS50209">
    <property type="entry name" value="CARD"/>
    <property type="match status" value="1"/>
</dbReference>
<protein>
    <recommendedName>
        <fullName evidence="1">CARD domain-containing protein</fullName>
    </recommendedName>
</protein>
<dbReference type="SUPFAM" id="SSF47986">
    <property type="entry name" value="DEATH domain"/>
    <property type="match status" value="1"/>
</dbReference>
<gene>
    <name evidence="2" type="ORF">ACJMK2_039538</name>
</gene>
<dbReference type="AlphaFoldDB" id="A0ABD3WCB7"/>
<proteinExistence type="predicted"/>
<evidence type="ECO:0000259" key="1">
    <source>
        <dbReference type="PROSITE" id="PS50209"/>
    </source>
</evidence>
<dbReference type="Proteomes" id="UP001634394">
    <property type="component" value="Unassembled WGS sequence"/>
</dbReference>
<sequence length="192" mass="22056">MPPSLEDLILDLKIQVLEEKRAELCKNLTAIEHFPYLRSKYILTLEDEEVIKQELTSKQKNSKFLDLLIKRGPKAFDELVKSILEIKTQVFLAEMLNKTYEEKRRMLQAVIDKDSHKCATSNKTLSKSEPFPQSTHPVHDPVKHNMASIQLNVDTLSLPTPEMKQNVVCHNSEGIEHSELVGRRPQKQKSDA</sequence>
<accession>A0ABD3WCB7</accession>
<dbReference type="InterPro" id="IPR001315">
    <property type="entry name" value="CARD"/>
</dbReference>
<organism evidence="2 3">
    <name type="scientific">Sinanodonta woodiana</name>
    <name type="common">Chinese pond mussel</name>
    <name type="synonym">Anodonta woodiana</name>
    <dbReference type="NCBI Taxonomy" id="1069815"/>
    <lineage>
        <taxon>Eukaryota</taxon>
        <taxon>Metazoa</taxon>
        <taxon>Spiralia</taxon>
        <taxon>Lophotrochozoa</taxon>
        <taxon>Mollusca</taxon>
        <taxon>Bivalvia</taxon>
        <taxon>Autobranchia</taxon>
        <taxon>Heteroconchia</taxon>
        <taxon>Palaeoheterodonta</taxon>
        <taxon>Unionida</taxon>
        <taxon>Unionoidea</taxon>
        <taxon>Unionidae</taxon>
        <taxon>Unioninae</taxon>
        <taxon>Sinanodonta</taxon>
    </lineage>
</organism>
<evidence type="ECO:0000313" key="2">
    <source>
        <dbReference type="EMBL" id="KAL3871547.1"/>
    </source>
</evidence>
<dbReference type="EMBL" id="JBJQND010000007">
    <property type="protein sequence ID" value="KAL3871547.1"/>
    <property type="molecule type" value="Genomic_DNA"/>
</dbReference>
<dbReference type="Pfam" id="PF00619">
    <property type="entry name" value="CARD"/>
    <property type="match status" value="1"/>
</dbReference>
<comment type="caution">
    <text evidence="2">The sequence shown here is derived from an EMBL/GenBank/DDBJ whole genome shotgun (WGS) entry which is preliminary data.</text>
</comment>
<evidence type="ECO:0000313" key="3">
    <source>
        <dbReference type="Proteomes" id="UP001634394"/>
    </source>
</evidence>
<dbReference type="PANTHER" id="PTHR34920">
    <property type="entry name" value="B-CELL LYMPHOMA/LEUKEMIA 10"/>
    <property type="match status" value="1"/>
</dbReference>
<dbReference type="InterPro" id="IPR033238">
    <property type="entry name" value="BCL10/E10"/>
</dbReference>
<name>A0ABD3WCB7_SINWO</name>
<dbReference type="Gene3D" id="1.10.533.10">
    <property type="entry name" value="Death Domain, Fas"/>
    <property type="match status" value="1"/>
</dbReference>